<feature type="compositionally biased region" description="Basic and acidic residues" evidence="4">
    <location>
        <begin position="124"/>
        <end position="135"/>
    </location>
</feature>
<dbReference type="CTD" id="79722"/>
<dbReference type="AlphaFoldDB" id="A0A6P7X336"/>
<name>A0A6P7X336_9AMPH</name>
<keyword evidence="5" id="KW-1185">Reference proteome</keyword>
<dbReference type="KEGG" id="muo:115461876"/>
<dbReference type="PANTHER" id="PTHR24198">
    <property type="entry name" value="ANKYRIN REPEAT AND PROTEIN KINASE DOMAIN-CONTAINING PROTEIN"/>
    <property type="match status" value="1"/>
</dbReference>
<dbReference type="GeneID" id="115461876"/>
<feature type="compositionally biased region" description="Basic and acidic residues" evidence="4">
    <location>
        <begin position="501"/>
        <end position="519"/>
    </location>
</feature>
<dbReference type="GO" id="GO:0005737">
    <property type="term" value="C:cytoplasm"/>
    <property type="evidence" value="ECO:0007669"/>
    <property type="project" value="TreeGrafter"/>
</dbReference>
<feature type="repeat" description="ANK" evidence="3">
    <location>
        <begin position="408"/>
        <end position="440"/>
    </location>
</feature>
<evidence type="ECO:0000256" key="3">
    <source>
        <dbReference type="PROSITE-ProRule" id="PRU00023"/>
    </source>
</evidence>
<feature type="region of interest" description="Disordered" evidence="4">
    <location>
        <begin position="722"/>
        <end position="742"/>
    </location>
</feature>
<dbReference type="FunCoup" id="A0A6P7X336">
    <property type="interactions" value="112"/>
</dbReference>
<keyword evidence="1" id="KW-0677">Repeat</keyword>
<gene>
    <name evidence="6" type="primary">ANKRD55</name>
</gene>
<feature type="region of interest" description="Disordered" evidence="4">
    <location>
        <begin position="498"/>
        <end position="519"/>
    </location>
</feature>
<dbReference type="Pfam" id="PF12796">
    <property type="entry name" value="Ank_2"/>
    <property type="match status" value="3"/>
</dbReference>
<dbReference type="Proteomes" id="UP000515156">
    <property type="component" value="Chromosome 2"/>
</dbReference>
<reference evidence="6" key="1">
    <citation type="submission" date="2025-08" db="UniProtKB">
        <authorList>
            <consortium name="RefSeq"/>
        </authorList>
    </citation>
    <scope>IDENTIFICATION</scope>
</reference>
<sequence>MEGQLSHIITEDSDQQTAEYVKAHTLAHKSTQSHQSEQALSSTPESCSLKRRKPKVKHTMEVSRHYMDPLACIQMDALALALTPGKQTKGNASFQPQTLVLPRNWTQITVEQLCPAKQIVIKQEPPDQPHIKPDFRPTPTHSQLQVSAAGALETSEKEDDSQKDGDSAEEIDLTVVYQAAANGDVNTLTEVIREDPSILEYCDSEGCTPLMHAVSGRQVDTVKLLLKMGANINTQDACGRTAYLWHYLGWLEGCVSLLRNGAKQNIPDKNGRLPLHAATAESDVRLLTVLLQQSTLNEINHQDNEGMTSLHWAAFHNRPSHVQALLQKGTDPTLVDKDFKTALHWAVQSGNRILCSIILDHHQGQSIINYDDENGKTCMHIAAAAGFSDIICELARVSDCNLQALDVDDRTPLHWAAAAGKADCVQTLLQLGVDSNPRDINENTPLTYAMYCGHTACIKLLSQENRSETIQQPPSQNNKMLRREGRFTMLNQIFACKKKKGDPNAHQKDRTRDRYQREETSEVDDIITTFDCIMDVNCKDTSDSNMTTVEFKKKATESHKYLLSEKKQQSCKGLPPIRTQSLPPITLGNLTTSQSGSLSFPLSPNSYHLAHRSQKSRSEHDLFDQRNNCQTLLENPWRTDVNQILSHKAWTVPPSDKLIDGLLPERPNHMKFLCPPHLPHLHNPPSGHNCLPIPLDRPQVKEINNARNLAPIPDHCVQKIQLPPGKRSPGVKKSKSLPVNSSGTGISVLSPVLTSKSQKGGISQSYSLCSFLPVLSGEPLRTGHVLPAIPSQKWLTPSEDLHNSPSEYNDSH</sequence>
<feature type="region of interest" description="Disordered" evidence="4">
    <location>
        <begin position="26"/>
        <end position="58"/>
    </location>
</feature>
<evidence type="ECO:0000256" key="1">
    <source>
        <dbReference type="ARBA" id="ARBA00022737"/>
    </source>
</evidence>
<organism evidence="5 6">
    <name type="scientific">Microcaecilia unicolor</name>
    <dbReference type="NCBI Taxonomy" id="1415580"/>
    <lineage>
        <taxon>Eukaryota</taxon>
        <taxon>Metazoa</taxon>
        <taxon>Chordata</taxon>
        <taxon>Craniata</taxon>
        <taxon>Vertebrata</taxon>
        <taxon>Euteleostomi</taxon>
        <taxon>Amphibia</taxon>
        <taxon>Gymnophiona</taxon>
        <taxon>Siphonopidae</taxon>
        <taxon>Microcaecilia</taxon>
    </lineage>
</organism>
<feature type="region of interest" description="Disordered" evidence="4">
    <location>
        <begin position="123"/>
        <end position="168"/>
    </location>
</feature>
<feature type="repeat" description="ANK" evidence="3">
    <location>
        <begin position="205"/>
        <end position="237"/>
    </location>
</feature>
<feature type="repeat" description="ANK" evidence="3">
    <location>
        <begin position="305"/>
        <end position="337"/>
    </location>
</feature>
<keyword evidence="2 3" id="KW-0040">ANK repeat</keyword>
<dbReference type="PROSITE" id="PS50088">
    <property type="entry name" value="ANK_REPEAT"/>
    <property type="match status" value="3"/>
</dbReference>
<evidence type="ECO:0000313" key="6">
    <source>
        <dbReference type="RefSeq" id="XP_030047796.1"/>
    </source>
</evidence>
<dbReference type="InParanoid" id="A0A6P7X336"/>
<dbReference type="PANTHER" id="PTHR24198:SF188">
    <property type="entry name" value="ANKYRIN REPEAT DOMAIN 55"/>
    <property type="match status" value="1"/>
</dbReference>
<dbReference type="InterPro" id="IPR036770">
    <property type="entry name" value="Ankyrin_rpt-contain_sf"/>
</dbReference>
<dbReference type="Gene3D" id="1.25.40.20">
    <property type="entry name" value="Ankyrin repeat-containing domain"/>
    <property type="match status" value="3"/>
</dbReference>
<accession>A0A6P7X336</accession>
<feature type="compositionally biased region" description="Polar residues" evidence="4">
    <location>
        <begin position="28"/>
        <end position="46"/>
    </location>
</feature>
<dbReference type="SMART" id="SM00248">
    <property type="entry name" value="ANK"/>
    <property type="match status" value="8"/>
</dbReference>
<dbReference type="RefSeq" id="XP_030047796.1">
    <property type="nucleotide sequence ID" value="XM_030191936.1"/>
</dbReference>
<dbReference type="PROSITE" id="PS50297">
    <property type="entry name" value="ANK_REP_REGION"/>
    <property type="match status" value="3"/>
</dbReference>
<evidence type="ECO:0000313" key="5">
    <source>
        <dbReference type="Proteomes" id="UP000515156"/>
    </source>
</evidence>
<dbReference type="SUPFAM" id="SSF48403">
    <property type="entry name" value="Ankyrin repeat"/>
    <property type="match status" value="1"/>
</dbReference>
<evidence type="ECO:0000256" key="4">
    <source>
        <dbReference type="SAM" id="MobiDB-lite"/>
    </source>
</evidence>
<dbReference type="OrthoDB" id="10258888at2759"/>
<protein>
    <submittedName>
        <fullName evidence="6">Ankyrin repeat domain-containing protein 55</fullName>
    </submittedName>
</protein>
<dbReference type="InterPro" id="IPR002110">
    <property type="entry name" value="Ankyrin_rpt"/>
</dbReference>
<proteinExistence type="predicted"/>
<evidence type="ECO:0000256" key="2">
    <source>
        <dbReference type="ARBA" id="ARBA00023043"/>
    </source>
</evidence>